<evidence type="ECO:0000256" key="2">
    <source>
        <dbReference type="ARBA" id="ARBA00022448"/>
    </source>
</evidence>
<dbReference type="RefSeq" id="WP_262565359.1">
    <property type="nucleotide sequence ID" value="NZ_JAPFCC010000001.1"/>
</dbReference>
<dbReference type="SUPFAM" id="SSF53850">
    <property type="entry name" value="Periplasmic binding protein-like II"/>
    <property type="match status" value="1"/>
</dbReference>
<dbReference type="Gene3D" id="3.40.190.10">
    <property type="entry name" value="Periplasmic binding protein-like II"/>
    <property type="match status" value="2"/>
</dbReference>
<dbReference type="PROSITE" id="PS01037">
    <property type="entry name" value="SBP_BACTERIAL_1"/>
    <property type="match status" value="1"/>
</dbReference>
<comment type="caution">
    <text evidence="4">The sequence shown here is derived from an EMBL/GenBank/DDBJ whole genome shotgun (WGS) entry which is preliminary data.</text>
</comment>
<sequence>MNCWSRKIAAALSLVVASVGVCEEILPEKNAELLIWTDTPTLEYMKYAAGKFNETFGYNVSFNYRALAPMNIAGRMIQDGGTARVADVGEIEHDMLGKLVVGGAVMENLVSADRIDNDFIGAAVTASKAEGLSYGFPVSYATTALFYNKDILTKAPETFEELIQFSGGFNNPQENKYTLLWDVQNYYESRMFLALHGGYEFGNKGMDAKDIGVNSPEAVNGLTAMNKLKAANNSNPVDMRNPQVRRGLFNEGKVAAIVDGPWATEGYLKSGVNVGVIPMPTLEGKHPRTFTTVRLAVVSTYSEYPRAAQLFADFLATEDMLKKRFEMTRLIPPMENIMSELAEEADEASRAFISQGYYADAMPSIPEMGYVWSPMANAITASWVNGQEPKKALDNALKVIKEQISFQQ</sequence>
<evidence type="ECO:0000313" key="5">
    <source>
        <dbReference type="Proteomes" id="UP001209854"/>
    </source>
</evidence>
<dbReference type="Proteomes" id="UP001209854">
    <property type="component" value="Unassembled WGS sequence"/>
</dbReference>
<dbReference type="InterPro" id="IPR006059">
    <property type="entry name" value="SBP"/>
</dbReference>
<evidence type="ECO:0000313" key="4">
    <source>
        <dbReference type="EMBL" id="MCW7555612.1"/>
    </source>
</evidence>
<evidence type="ECO:0000256" key="3">
    <source>
        <dbReference type="ARBA" id="ARBA00022729"/>
    </source>
</evidence>
<name>A0ABT3N1V2_9GAMM</name>
<keyword evidence="2" id="KW-0813">Transport</keyword>
<dbReference type="EMBL" id="JAPFCC010000001">
    <property type="protein sequence ID" value="MCW7555612.1"/>
    <property type="molecule type" value="Genomic_DNA"/>
</dbReference>
<dbReference type="PANTHER" id="PTHR30061">
    <property type="entry name" value="MALTOSE-BINDING PERIPLASMIC PROTEIN"/>
    <property type="match status" value="1"/>
</dbReference>
<proteinExistence type="inferred from homology"/>
<evidence type="ECO:0000256" key="1">
    <source>
        <dbReference type="ARBA" id="ARBA00008520"/>
    </source>
</evidence>
<organism evidence="4 5">
    <name type="scientific">Endozoicomonas gorgoniicola</name>
    <dbReference type="NCBI Taxonomy" id="1234144"/>
    <lineage>
        <taxon>Bacteria</taxon>
        <taxon>Pseudomonadati</taxon>
        <taxon>Pseudomonadota</taxon>
        <taxon>Gammaproteobacteria</taxon>
        <taxon>Oceanospirillales</taxon>
        <taxon>Endozoicomonadaceae</taxon>
        <taxon>Endozoicomonas</taxon>
    </lineage>
</organism>
<dbReference type="Pfam" id="PF13416">
    <property type="entry name" value="SBP_bac_8"/>
    <property type="match status" value="1"/>
</dbReference>
<dbReference type="CDD" id="cd13586">
    <property type="entry name" value="PBP2_Maltose_binding_like"/>
    <property type="match status" value="1"/>
</dbReference>
<reference evidence="4 5" key="1">
    <citation type="submission" date="2022-10" db="EMBL/GenBank/DDBJ databases">
        <title>High-quality genome sequences of two octocoral-associated bacteria, Endozoicomonas euniceicola EF212 and Endozoicomonas gorgoniicola PS125.</title>
        <authorList>
            <person name="Chiou Y.-J."/>
            <person name="Chen Y.-H."/>
        </authorList>
    </citation>
    <scope>NUCLEOTIDE SEQUENCE [LARGE SCALE GENOMIC DNA]</scope>
    <source>
        <strain evidence="4 5">PS125</strain>
    </source>
</reference>
<dbReference type="InterPro" id="IPR006061">
    <property type="entry name" value="SBP_1_CS"/>
</dbReference>
<keyword evidence="5" id="KW-1185">Reference proteome</keyword>
<accession>A0ABT3N1V2</accession>
<comment type="similarity">
    <text evidence="1">Belongs to the bacterial solute-binding protein 1 family.</text>
</comment>
<dbReference type="PANTHER" id="PTHR30061:SF50">
    <property type="entry name" value="MALTOSE_MALTODEXTRIN-BINDING PERIPLASMIC PROTEIN"/>
    <property type="match status" value="1"/>
</dbReference>
<keyword evidence="3" id="KW-0732">Signal</keyword>
<gene>
    <name evidence="4" type="ORF">NX722_23900</name>
</gene>
<protein>
    <submittedName>
        <fullName evidence="4">Maltose ABC transporter substrate-binding protein</fullName>
    </submittedName>
</protein>